<sequence>MKPTSDTPQPRGHRRLGQHLVALASAFALASSPLLSSAAMAQYAPQPNPEQGDGRVSAFYEWKQAIPEAPGKLLRSEPLPETIGLSSAGRQLRILYSSTSGFDSKTPIVVSGALFLPKGTPPKGGWPVIAWAHGTVGLADICAPSWAGRSYRDTIYLNRWLEEGYAVVATDYEGLGVPGPHPLINIPAISYGVLDSIRAVVNGVPDIANNAVIVGQSQGGAAAFGAASYAPTYAPDIHLKGAVGTGVIYNRPPELGPLPPPPVKANPNVFDEAIVYSLFGFVVAQQFDPALQFSDLFTAKGIPLAEKARTACLAAVEGDAAFGAFTRAETFLDTPGERYRRFLASADDRTARYSRYPTLKLQVPIFIGTGASDLTPSALNQLTLMKDACAAGSVVEGHVYAGLGHSATVNASLRDSVPFVKKVFAGEKITPVCEPRLQ</sequence>
<name>A0ABV6SBR1_9SPHN</name>
<dbReference type="PANTHER" id="PTHR34853">
    <property type="match status" value="1"/>
</dbReference>
<dbReference type="InterPro" id="IPR005152">
    <property type="entry name" value="Lipase_secreted"/>
</dbReference>
<dbReference type="PIRSF" id="PIRSF029171">
    <property type="entry name" value="Esterase_LipA"/>
    <property type="match status" value="1"/>
</dbReference>
<comment type="caution">
    <text evidence="2">The sequence shown here is derived from an EMBL/GenBank/DDBJ whole genome shotgun (WGS) entry which is preliminary data.</text>
</comment>
<dbReference type="Gene3D" id="3.40.50.1820">
    <property type="entry name" value="alpha/beta hydrolase"/>
    <property type="match status" value="2"/>
</dbReference>
<dbReference type="Pfam" id="PF03583">
    <property type="entry name" value="LIP"/>
    <property type="match status" value="1"/>
</dbReference>
<dbReference type="RefSeq" id="WP_267218494.1">
    <property type="nucleotide sequence ID" value="NZ_JAPCWC010000001.1"/>
</dbReference>
<protein>
    <submittedName>
        <fullName evidence="2">Lipase family protein</fullName>
    </submittedName>
</protein>
<feature type="chain" id="PRO_5047341630" evidence="1">
    <location>
        <begin position="31"/>
        <end position="438"/>
    </location>
</feature>
<keyword evidence="3" id="KW-1185">Reference proteome</keyword>
<proteinExistence type="predicted"/>
<dbReference type="PANTHER" id="PTHR34853:SF1">
    <property type="entry name" value="LIPASE 5"/>
    <property type="match status" value="1"/>
</dbReference>
<evidence type="ECO:0000313" key="3">
    <source>
        <dbReference type="Proteomes" id="UP001589858"/>
    </source>
</evidence>
<keyword evidence="1" id="KW-0732">Signal</keyword>
<organism evidence="2 3">
    <name type="scientific">Novosphingobium clariflavum</name>
    <dbReference type="NCBI Taxonomy" id="2029884"/>
    <lineage>
        <taxon>Bacteria</taxon>
        <taxon>Pseudomonadati</taxon>
        <taxon>Pseudomonadota</taxon>
        <taxon>Alphaproteobacteria</taxon>
        <taxon>Sphingomonadales</taxon>
        <taxon>Sphingomonadaceae</taxon>
        <taxon>Novosphingobium</taxon>
    </lineage>
</organism>
<accession>A0ABV6SBR1</accession>
<dbReference type="SUPFAM" id="SSF53474">
    <property type="entry name" value="alpha/beta-Hydrolases"/>
    <property type="match status" value="1"/>
</dbReference>
<dbReference type="InterPro" id="IPR029058">
    <property type="entry name" value="AB_hydrolase_fold"/>
</dbReference>
<feature type="signal peptide" evidence="1">
    <location>
        <begin position="1"/>
        <end position="30"/>
    </location>
</feature>
<reference evidence="2 3" key="1">
    <citation type="submission" date="2024-09" db="EMBL/GenBank/DDBJ databases">
        <authorList>
            <person name="Sun Q."/>
            <person name="Mori K."/>
        </authorList>
    </citation>
    <scope>NUCLEOTIDE SEQUENCE [LARGE SCALE GENOMIC DNA]</scope>
    <source>
        <strain evidence="2 3">CICC 11035S</strain>
    </source>
</reference>
<dbReference type="EMBL" id="JBHLTM010000075">
    <property type="protein sequence ID" value="MFC0686689.1"/>
    <property type="molecule type" value="Genomic_DNA"/>
</dbReference>
<evidence type="ECO:0000313" key="2">
    <source>
        <dbReference type="EMBL" id="MFC0686689.1"/>
    </source>
</evidence>
<dbReference type="Proteomes" id="UP001589858">
    <property type="component" value="Unassembled WGS sequence"/>
</dbReference>
<evidence type="ECO:0000256" key="1">
    <source>
        <dbReference type="SAM" id="SignalP"/>
    </source>
</evidence>
<gene>
    <name evidence="2" type="ORF">ACFFF8_19065</name>
</gene>